<evidence type="ECO:0000256" key="1">
    <source>
        <dbReference type="ARBA" id="ARBA00008682"/>
    </source>
</evidence>
<dbReference type="InterPro" id="IPR029070">
    <property type="entry name" value="Chitinase_insertion_sf"/>
</dbReference>
<dbReference type="EMBL" id="JAGMUU010000014">
    <property type="protein sequence ID" value="KAH7139841.1"/>
    <property type="molecule type" value="Genomic_DNA"/>
</dbReference>
<accession>A0A9P9EMN9</accession>
<evidence type="ECO:0000313" key="4">
    <source>
        <dbReference type="EMBL" id="KAH7139841.1"/>
    </source>
</evidence>
<dbReference type="InterPro" id="IPR001223">
    <property type="entry name" value="Glyco_hydro18_cat"/>
</dbReference>
<dbReference type="GO" id="GO:0005975">
    <property type="term" value="P:carbohydrate metabolic process"/>
    <property type="evidence" value="ECO:0007669"/>
    <property type="project" value="InterPro"/>
</dbReference>
<dbReference type="EC" id="3.2.1.14" evidence="2"/>
<dbReference type="SUPFAM" id="SSF51445">
    <property type="entry name" value="(Trans)glycosidases"/>
    <property type="match status" value="1"/>
</dbReference>
<dbReference type="PANTHER" id="PTHR11177:SF317">
    <property type="entry name" value="CHITINASE 12-RELATED"/>
    <property type="match status" value="1"/>
</dbReference>
<keyword evidence="5" id="KW-1185">Reference proteome</keyword>
<evidence type="ECO:0000313" key="5">
    <source>
        <dbReference type="Proteomes" id="UP000717696"/>
    </source>
</evidence>
<name>A0A9P9EMN9_9HYPO</name>
<dbReference type="GO" id="GO:0008843">
    <property type="term" value="F:endochitinase activity"/>
    <property type="evidence" value="ECO:0007669"/>
    <property type="project" value="UniProtKB-EC"/>
</dbReference>
<dbReference type="OrthoDB" id="73875at2759"/>
<dbReference type="SUPFAM" id="SSF54556">
    <property type="entry name" value="Chitinase insertion domain"/>
    <property type="match status" value="1"/>
</dbReference>
<dbReference type="InterPro" id="IPR017853">
    <property type="entry name" value="GH"/>
</dbReference>
<dbReference type="Gene3D" id="3.20.20.80">
    <property type="entry name" value="Glycosidases"/>
    <property type="match status" value="1"/>
</dbReference>
<dbReference type="PROSITE" id="PS51910">
    <property type="entry name" value="GH18_2"/>
    <property type="match status" value="1"/>
</dbReference>
<gene>
    <name evidence="4" type="ORF">B0J13DRAFT_527507</name>
</gene>
<evidence type="ECO:0000259" key="3">
    <source>
        <dbReference type="PROSITE" id="PS51910"/>
    </source>
</evidence>
<comment type="similarity">
    <text evidence="1">Belongs to the glycosyl hydrolase 18 family. Chitinase class V subfamily.</text>
</comment>
<protein>
    <recommendedName>
        <fullName evidence="2">chitinase</fullName>
        <ecNumber evidence="2">3.2.1.14</ecNumber>
    </recommendedName>
</protein>
<dbReference type="PANTHER" id="PTHR11177">
    <property type="entry name" value="CHITINASE"/>
    <property type="match status" value="1"/>
</dbReference>
<sequence>MHGEDPGVAGKCSREKGILLNSEIDAQIKERKVKPELFKEEAVKIAKWGNQWVSYDDEETYKLKSEFAQSRCLGGVMVWAISHDTKDAKYYKALAKAVGREVSSGSLGDNESSFEIKKIPNPQCRWTNCKESCPKGWVNVARSDSGARTKKDERMWDETGCGGDGHHSFCCPGSEKLPTCGWYGFGNGKCGKGSCPSNTVEIGSNSKYCNKKQSYQLACCTTDVKSMKVYGTCEWGAYPDCDSQEKCPASGGDSAKNSLWAGSASGSGGGKCDDKKNSLGLNIPGTQFRKFCCSVSNPNLRFTDCQWYKDIGPAPAQSPNGFCRSGCPSDRVRVALDTEAAVCSNSGGSGGMARCCNTSFNHEFEVENPKLDANKSAMIEWIAYPTCPNPASIFSRRANLPGDVAANASLSKELDSRDDVKVQDITAQLLLTHILARIGSEQMLEEMGRIWDSYIEENYPYLTISHIKSFLGITPQWETDGPEATARRILCSPHSYNARVAAIQGTNGGGRAAWINCTYSVCDENGVCEGEQDEVTRRRRTLLPSLPAHLSAHHHWLHARQLSRPQDGKTEVESPDGIKTTIEYNIPAHDRPAKLDGSLSSLQNTAEFETPDDCSDWRLKRGGGIWNAGRKGFQTEHPLDKSMMKLFFKDAGLGRLRSGTRSLYGPVPIEFFEGILIIGANYFGWPEILGNPDYDDSNFFSRLMECLGSQTNDMNFVVTVGELNWVKGQFMQLHNPIEPTKWDIKAEDNIDYVLGILRAGVATFSYINSQGSSGPNVFNKLTNVINDILLQTPRHPGHDSPVLYGVATRLLQRSDD</sequence>
<dbReference type="Gene3D" id="3.10.50.10">
    <property type="match status" value="1"/>
</dbReference>
<evidence type="ECO:0000256" key="2">
    <source>
        <dbReference type="ARBA" id="ARBA00012729"/>
    </source>
</evidence>
<feature type="domain" description="GH18" evidence="3">
    <location>
        <begin position="1"/>
        <end position="101"/>
    </location>
</feature>
<dbReference type="Proteomes" id="UP000717696">
    <property type="component" value="Unassembled WGS sequence"/>
</dbReference>
<organism evidence="4 5">
    <name type="scientific">Dactylonectria estremocensis</name>
    <dbReference type="NCBI Taxonomy" id="1079267"/>
    <lineage>
        <taxon>Eukaryota</taxon>
        <taxon>Fungi</taxon>
        <taxon>Dikarya</taxon>
        <taxon>Ascomycota</taxon>
        <taxon>Pezizomycotina</taxon>
        <taxon>Sordariomycetes</taxon>
        <taxon>Hypocreomycetidae</taxon>
        <taxon>Hypocreales</taxon>
        <taxon>Nectriaceae</taxon>
        <taxon>Dactylonectria</taxon>
    </lineage>
</organism>
<dbReference type="InterPro" id="IPR050314">
    <property type="entry name" value="Glycosyl_Hydrlase_18"/>
</dbReference>
<dbReference type="AlphaFoldDB" id="A0A9P9EMN9"/>
<dbReference type="Pfam" id="PF00704">
    <property type="entry name" value="Glyco_hydro_18"/>
    <property type="match status" value="1"/>
</dbReference>
<reference evidence="4" key="1">
    <citation type="journal article" date="2021" name="Nat. Commun.">
        <title>Genetic determinants of endophytism in the Arabidopsis root mycobiome.</title>
        <authorList>
            <person name="Mesny F."/>
            <person name="Miyauchi S."/>
            <person name="Thiergart T."/>
            <person name="Pickel B."/>
            <person name="Atanasova L."/>
            <person name="Karlsson M."/>
            <person name="Huettel B."/>
            <person name="Barry K.W."/>
            <person name="Haridas S."/>
            <person name="Chen C."/>
            <person name="Bauer D."/>
            <person name="Andreopoulos W."/>
            <person name="Pangilinan J."/>
            <person name="LaButti K."/>
            <person name="Riley R."/>
            <person name="Lipzen A."/>
            <person name="Clum A."/>
            <person name="Drula E."/>
            <person name="Henrissat B."/>
            <person name="Kohler A."/>
            <person name="Grigoriev I.V."/>
            <person name="Martin F.M."/>
            <person name="Hacquard S."/>
        </authorList>
    </citation>
    <scope>NUCLEOTIDE SEQUENCE</scope>
    <source>
        <strain evidence="4">MPI-CAGE-AT-0021</strain>
    </source>
</reference>
<comment type="caution">
    <text evidence="4">The sequence shown here is derived from an EMBL/GenBank/DDBJ whole genome shotgun (WGS) entry which is preliminary data.</text>
</comment>
<proteinExistence type="inferred from homology"/>